<gene>
    <name evidence="1" type="ORF">LX64_04155</name>
</gene>
<keyword evidence="2" id="KW-1185">Reference proteome</keyword>
<proteinExistence type="predicted"/>
<dbReference type="RefSeq" id="WP_111599563.1">
    <property type="nucleotide sequence ID" value="NZ_QLLL01000008.1"/>
</dbReference>
<organism evidence="1 2">
    <name type="scientific">Chitinophaga skermanii</name>
    <dbReference type="NCBI Taxonomy" id="331697"/>
    <lineage>
        <taxon>Bacteria</taxon>
        <taxon>Pseudomonadati</taxon>
        <taxon>Bacteroidota</taxon>
        <taxon>Chitinophagia</taxon>
        <taxon>Chitinophagales</taxon>
        <taxon>Chitinophagaceae</taxon>
        <taxon>Chitinophaga</taxon>
    </lineage>
</organism>
<accession>A0A327Q7H3</accession>
<dbReference type="EMBL" id="QLLL01000008">
    <property type="protein sequence ID" value="RAJ00449.1"/>
    <property type="molecule type" value="Genomic_DNA"/>
</dbReference>
<comment type="caution">
    <text evidence="1">The sequence shown here is derived from an EMBL/GenBank/DDBJ whole genome shotgun (WGS) entry which is preliminary data.</text>
</comment>
<reference evidence="1 2" key="1">
    <citation type="submission" date="2018-06" db="EMBL/GenBank/DDBJ databases">
        <title>Genomic Encyclopedia of Archaeal and Bacterial Type Strains, Phase II (KMG-II): from individual species to whole genera.</title>
        <authorList>
            <person name="Goeker M."/>
        </authorList>
    </citation>
    <scope>NUCLEOTIDE SEQUENCE [LARGE SCALE GENOMIC DNA]</scope>
    <source>
        <strain evidence="1 2">DSM 23857</strain>
    </source>
</reference>
<sequence>MQNEDFLFSIRLEEVGKEVIITDRVYYQIQRVLNPQQLTLIINYFFELTISYVRVLSSKHEWYNKLMLNFYSLFRLSATILKYGFVQEEEVVRMFLEFCREVCISRFRERIDHLVWHYKGITETPKDFVHHAAGNYTDFYELLLHASPLSEIFNERLERYHDLNIGFDVDIFDDFTFDFITGDYFGTIGSIWQTSIQVKNISTL</sequence>
<name>A0A327Q7H3_9BACT</name>
<dbReference type="Proteomes" id="UP000249547">
    <property type="component" value="Unassembled WGS sequence"/>
</dbReference>
<evidence type="ECO:0000313" key="1">
    <source>
        <dbReference type="EMBL" id="RAJ00449.1"/>
    </source>
</evidence>
<protein>
    <submittedName>
        <fullName evidence="1">Uncharacterized protein</fullName>
    </submittedName>
</protein>
<evidence type="ECO:0000313" key="2">
    <source>
        <dbReference type="Proteomes" id="UP000249547"/>
    </source>
</evidence>
<dbReference type="AlphaFoldDB" id="A0A327Q7H3"/>